<keyword evidence="4" id="KW-0732">Signal</keyword>
<keyword evidence="7" id="KW-1185">Reference proteome</keyword>
<feature type="chain" id="PRO_5004673182" evidence="4">
    <location>
        <begin position="28"/>
        <end position="571"/>
    </location>
</feature>
<dbReference type="AlphaFoldDB" id="U6M1F1"/>
<dbReference type="PANTHER" id="PTHR10340">
    <property type="entry name" value="SPHINGOMYELIN PHOSPHODIESTERASE"/>
    <property type="match status" value="1"/>
</dbReference>
<dbReference type="RefSeq" id="XP_013334675.1">
    <property type="nucleotide sequence ID" value="XM_013479221.1"/>
</dbReference>
<evidence type="ECO:0000259" key="5">
    <source>
        <dbReference type="Pfam" id="PF00149"/>
    </source>
</evidence>
<keyword evidence="1" id="KW-0378">Hydrolase</keyword>
<name>U6M1F1_EIMMA</name>
<dbReference type="Proteomes" id="UP000030763">
    <property type="component" value="Unassembled WGS sequence"/>
</dbReference>
<dbReference type="Pfam" id="PF00149">
    <property type="entry name" value="Metallophos"/>
    <property type="match status" value="1"/>
</dbReference>
<evidence type="ECO:0000313" key="6">
    <source>
        <dbReference type="EMBL" id="CDJ58027.1"/>
    </source>
</evidence>
<reference evidence="6" key="1">
    <citation type="submission" date="2013-10" db="EMBL/GenBank/DDBJ databases">
        <title>Genomic analysis of the causative agents of coccidiosis in chickens.</title>
        <authorList>
            <person name="Reid A.J."/>
            <person name="Blake D."/>
            <person name="Billington K."/>
            <person name="Browne H."/>
            <person name="Dunn M."/>
            <person name="Hung S."/>
            <person name="Kawahara F."/>
            <person name="Miranda-Saavedra D."/>
            <person name="Mourier T."/>
            <person name="Nagra H."/>
            <person name="Otto T.D."/>
            <person name="Rawlings N."/>
            <person name="Sanchez A."/>
            <person name="Sanders M."/>
            <person name="Subramaniam C."/>
            <person name="Tay Y."/>
            <person name="Dear P."/>
            <person name="Doerig C."/>
            <person name="Gruber A."/>
            <person name="Parkinson J."/>
            <person name="Shirley M."/>
            <person name="Wan K.L."/>
            <person name="Berriman M."/>
            <person name="Tomley F."/>
            <person name="Pain A."/>
        </authorList>
    </citation>
    <scope>NUCLEOTIDE SEQUENCE [LARGE SCALE GENOMIC DNA]</scope>
    <source>
        <strain evidence="6">Weybridge</strain>
    </source>
</reference>
<proteinExistence type="predicted"/>
<dbReference type="VEuPathDB" id="ToxoDB:EMWEY_00013340"/>
<feature type="signal peptide" evidence="4">
    <location>
        <begin position="1"/>
        <end position="27"/>
    </location>
</feature>
<organism evidence="6 7">
    <name type="scientific">Eimeria maxima</name>
    <name type="common">Coccidian parasite</name>
    <dbReference type="NCBI Taxonomy" id="5804"/>
    <lineage>
        <taxon>Eukaryota</taxon>
        <taxon>Sar</taxon>
        <taxon>Alveolata</taxon>
        <taxon>Apicomplexa</taxon>
        <taxon>Conoidasida</taxon>
        <taxon>Coccidia</taxon>
        <taxon>Eucoccidiorida</taxon>
        <taxon>Eimeriorina</taxon>
        <taxon>Eimeriidae</taxon>
        <taxon>Eimeria</taxon>
    </lineage>
</organism>
<evidence type="ECO:0000256" key="2">
    <source>
        <dbReference type="ARBA" id="ARBA00023180"/>
    </source>
</evidence>
<dbReference type="GeneID" id="25335320"/>
<dbReference type="InterPro" id="IPR004843">
    <property type="entry name" value="Calcineurin-like_PHP"/>
</dbReference>
<dbReference type="EMBL" id="HG719449">
    <property type="protein sequence ID" value="CDJ58027.1"/>
    <property type="molecule type" value="Genomic_DNA"/>
</dbReference>
<dbReference type="Gene3D" id="3.60.21.10">
    <property type="match status" value="1"/>
</dbReference>
<dbReference type="OrthoDB" id="348678at2759"/>
<evidence type="ECO:0000313" key="7">
    <source>
        <dbReference type="Proteomes" id="UP000030763"/>
    </source>
</evidence>
<feature type="region of interest" description="Disordered" evidence="3">
    <location>
        <begin position="485"/>
        <end position="505"/>
    </location>
</feature>
<dbReference type="InterPro" id="IPR029052">
    <property type="entry name" value="Metallo-depent_PP-like"/>
</dbReference>
<evidence type="ECO:0000256" key="1">
    <source>
        <dbReference type="ARBA" id="ARBA00022801"/>
    </source>
</evidence>
<feature type="region of interest" description="Disordered" evidence="3">
    <location>
        <begin position="72"/>
        <end position="91"/>
    </location>
</feature>
<evidence type="ECO:0000256" key="4">
    <source>
        <dbReference type="SAM" id="SignalP"/>
    </source>
</evidence>
<dbReference type="SUPFAM" id="SSF56300">
    <property type="entry name" value="Metallo-dependent phosphatases"/>
    <property type="match status" value="1"/>
</dbReference>
<dbReference type="OMA" id="RCAKPRQ"/>
<dbReference type="GO" id="GO:0016787">
    <property type="term" value="F:hydrolase activity"/>
    <property type="evidence" value="ECO:0007669"/>
    <property type="project" value="UniProtKB-KW"/>
</dbReference>
<feature type="domain" description="Calcineurin-like phosphoesterase" evidence="5">
    <location>
        <begin position="158"/>
        <end position="354"/>
    </location>
</feature>
<accession>U6M1F1</accession>
<keyword evidence="2" id="KW-0325">Glycoprotein</keyword>
<sequence length="571" mass="62004">MANELLSKKWGSLMLVCVTICLWGCSSNHVASSDDAQFEDLVAEGALRQFAMAWISDIHLQPLYSTLPCPEERCGKPSREPTNSSEPSRRQCLEMETAPELGRAGCGSSPRLLDETLNFLEGLVAESHAAAAADRPPTSSTVSLAAKAAFTHYPLPPITTILLTGDYALSGRDVDLNYLERTIKEFTKGVFEHFPQQSTALLQGQGQINAAGGIQLLLVVGNHDIPLEALLPPKRTEGTEAPPTIVLLTRGFSGILRYEAGGEDVGALLHNVGEDEAEEADPAGQFEWLEGELRSARARRQQVVICGHIKPSLSVRLNELSYFGDSWESQYTARELISAYSDVVVAQFYGHSHEGTMVALLPPGTQPWKAAATAGPRCNPLHPNLPTALFTIPSVSPQNGNNPTMRVLVFDEMQDNHQQPYEYGERRDMGATLGAYFLADYAQYHLPLYGFVGHSGFGRTNPAFEFESSFHDTFRPFLRCAKPRQPGLEDAANGRKNSSASGGQRCIDGSTALQVAEAVGRSPFAYAAYNNHRYAGGKDVASAAVSCSSLALTKEDFLECISQIKMAKYAA</sequence>
<gene>
    <name evidence="6" type="ORF">EMWEY_00013340</name>
</gene>
<protein>
    <submittedName>
        <fullName evidence="6">DnaJ domain-containing protein, related, related</fullName>
    </submittedName>
</protein>
<evidence type="ECO:0000256" key="3">
    <source>
        <dbReference type="SAM" id="MobiDB-lite"/>
    </source>
</evidence>
<dbReference type="PANTHER" id="PTHR10340:SF57">
    <property type="entry name" value="METALLOPHOS DOMAIN-CONTAINING PROTEIN"/>
    <property type="match status" value="1"/>
</dbReference>
<reference evidence="6" key="2">
    <citation type="submission" date="2013-10" db="EMBL/GenBank/DDBJ databases">
        <authorList>
            <person name="Aslett M."/>
        </authorList>
    </citation>
    <scope>NUCLEOTIDE SEQUENCE [LARGE SCALE GENOMIC DNA]</scope>
    <source>
        <strain evidence="6">Weybridge</strain>
    </source>
</reference>